<dbReference type="InterPro" id="IPR050515">
    <property type="entry name" value="Beta-lactam/transpept"/>
</dbReference>
<proteinExistence type="inferred from homology"/>
<evidence type="ECO:0000256" key="4">
    <source>
        <dbReference type="ARBA" id="ARBA00022519"/>
    </source>
</evidence>
<evidence type="ECO:0000256" key="13">
    <source>
        <dbReference type="ARBA" id="ARBA00023316"/>
    </source>
</evidence>
<feature type="binding site" evidence="14">
    <location>
        <position position="380"/>
    </location>
    <ligand>
        <name>Zn(2+)</name>
        <dbReference type="ChEBI" id="CHEBI:29105"/>
    </ligand>
</feature>
<dbReference type="AlphaFoldDB" id="A0A2A4MIE6"/>
<keyword evidence="5 14" id="KW-0121">Carboxypeptidase</keyword>
<comment type="catalytic activity">
    <reaction evidence="14">
        <text>Preferential cleavage: (Ac)2-L-Lys-D-Ala-|-D-Ala. Also transpeptidation of peptidyl-alanyl moieties that are N-acyl substituents of D-alanine.</text>
        <dbReference type="EC" id="3.4.16.4"/>
    </reaction>
</comment>
<feature type="domain" description="Penicillin-binding protein transpeptidase" evidence="16">
    <location>
        <begin position="271"/>
        <end position="628"/>
    </location>
</feature>
<keyword evidence="14" id="KW-0479">Metal-binding</keyword>
<dbReference type="InterPro" id="IPR001460">
    <property type="entry name" value="PCN-bd_Tpept"/>
</dbReference>
<dbReference type="Gene3D" id="3.40.710.10">
    <property type="entry name" value="DD-peptidase/beta-lactamase superfamily"/>
    <property type="match status" value="1"/>
</dbReference>
<organism evidence="18 19">
    <name type="scientific">SAR86 cluster bacterium</name>
    <dbReference type="NCBI Taxonomy" id="2030880"/>
    <lineage>
        <taxon>Bacteria</taxon>
        <taxon>Pseudomonadati</taxon>
        <taxon>Pseudomonadota</taxon>
        <taxon>Gammaproteobacteria</taxon>
        <taxon>SAR86 cluster</taxon>
    </lineage>
</organism>
<dbReference type="GO" id="GO:0008270">
    <property type="term" value="F:zinc ion binding"/>
    <property type="evidence" value="ECO:0007669"/>
    <property type="project" value="UniProtKB-UniRule"/>
</dbReference>
<name>A0A2A4MIE6_9GAMM</name>
<evidence type="ECO:0000256" key="15">
    <source>
        <dbReference type="SAM" id="MobiDB-lite"/>
    </source>
</evidence>
<feature type="binding site" evidence="14">
    <location>
        <position position="369"/>
    </location>
    <ligand>
        <name>Zn(2+)</name>
        <dbReference type="ChEBI" id="CHEBI:29105"/>
    </ligand>
</feature>
<dbReference type="SUPFAM" id="SSF56601">
    <property type="entry name" value="beta-lactamase/transpeptidase-like"/>
    <property type="match status" value="1"/>
</dbReference>
<comment type="caution">
    <text evidence="18">The sequence shown here is derived from an EMBL/GenBank/DDBJ whole genome shotgun (WGS) entry which is preliminary data.</text>
</comment>
<protein>
    <recommendedName>
        <fullName evidence="14">Peptidoglycan D,D-transpeptidase MrdA</fullName>
        <ecNumber evidence="14">3.4.16.4</ecNumber>
    </recommendedName>
    <alternativeName>
        <fullName evidence="14">Penicillin-binding protein 2</fullName>
        <shortName evidence="14">PBP-2</shortName>
    </alternativeName>
</protein>
<evidence type="ECO:0000256" key="9">
    <source>
        <dbReference type="ARBA" id="ARBA00022960"/>
    </source>
</evidence>
<dbReference type="GO" id="GO:0009002">
    <property type="term" value="F:serine-type D-Ala-D-Ala carboxypeptidase activity"/>
    <property type="evidence" value="ECO:0007669"/>
    <property type="project" value="UniProtKB-UniRule"/>
</dbReference>
<evidence type="ECO:0000256" key="12">
    <source>
        <dbReference type="ARBA" id="ARBA00023136"/>
    </source>
</evidence>
<keyword evidence="6 14" id="KW-0645">Protease</keyword>
<evidence type="ECO:0000256" key="5">
    <source>
        <dbReference type="ARBA" id="ARBA00022645"/>
    </source>
</evidence>
<dbReference type="GO" id="GO:0005886">
    <property type="term" value="C:plasma membrane"/>
    <property type="evidence" value="ECO:0007669"/>
    <property type="project" value="UniProtKB-SubCell"/>
</dbReference>
<comment type="cofactor">
    <cofactor evidence="14">
        <name>Zn(2+)</name>
        <dbReference type="ChEBI" id="CHEBI:29105"/>
    </cofactor>
    <text evidence="14">Binds one Zn(2+) ion per subunit.</text>
</comment>
<evidence type="ECO:0000313" key="18">
    <source>
        <dbReference type="EMBL" id="PCH59638.1"/>
    </source>
</evidence>
<evidence type="ECO:0000259" key="17">
    <source>
        <dbReference type="Pfam" id="PF03717"/>
    </source>
</evidence>
<keyword evidence="14" id="KW-0862">Zinc</keyword>
<dbReference type="Gene3D" id="3.90.1310.10">
    <property type="entry name" value="Penicillin-binding protein 2a (Domain 2)"/>
    <property type="match status" value="1"/>
</dbReference>
<comment type="subcellular location">
    <subcellularLocation>
        <location evidence="14">Cell inner membrane</location>
        <topology evidence="14">Single-pass membrane protein</topology>
    </subcellularLocation>
    <subcellularLocation>
        <location evidence="2">Cell membrane</location>
    </subcellularLocation>
    <subcellularLocation>
        <location evidence="1">Membrane</location>
        <topology evidence="1">Single-pass membrane protein</topology>
    </subcellularLocation>
</comment>
<keyword evidence="7 14" id="KW-0812">Transmembrane</keyword>
<evidence type="ECO:0000256" key="14">
    <source>
        <dbReference type="HAMAP-Rule" id="MF_02081"/>
    </source>
</evidence>
<keyword evidence="11 14" id="KW-1133">Transmembrane helix</keyword>
<feature type="domain" description="Penicillin-binding protein dimerisation" evidence="17">
    <location>
        <begin position="64"/>
        <end position="239"/>
    </location>
</feature>
<comment type="pathway">
    <text evidence="14">Cell wall biogenesis; peptidoglycan biosynthesis.</text>
</comment>
<evidence type="ECO:0000256" key="8">
    <source>
        <dbReference type="ARBA" id="ARBA00022801"/>
    </source>
</evidence>
<evidence type="ECO:0000256" key="11">
    <source>
        <dbReference type="ARBA" id="ARBA00022989"/>
    </source>
</evidence>
<keyword evidence="10 14" id="KW-0573">Peptidoglycan synthesis</keyword>
<feature type="transmembrane region" description="Helical" evidence="14">
    <location>
        <begin position="21"/>
        <end position="40"/>
    </location>
</feature>
<dbReference type="GO" id="GO:0008658">
    <property type="term" value="F:penicillin binding"/>
    <property type="evidence" value="ECO:0007669"/>
    <property type="project" value="UniProtKB-UniRule"/>
</dbReference>
<keyword evidence="13 14" id="KW-0961">Cell wall biogenesis/degradation</keyword>
<evidence type="ECO:0000256" key="10">
    <source>
        <dbReference type="ARBA" id="ARBA00022984"/>
    </source>
</evidence>
<dbReference type="GO" id="GO:0006508">
    <property type="term" value="P:proteolysis"/>
    <property type="evidence" value="ECO:0007669"/>
    <property type="project" value="UniProtKB-KW"/>
</dbReference>
<feature type="active site" description="Acyl-ester intermediate" evidence="14">
    <location>
        <position position="330"/>
    </location>
</feature>
<gene>
    <name evidence="14 18" type="primary">mrdA</name>
    <name evidence="18" type="ORF">COC19_06820</name>
</gene>
<feature type="binding site" evidence="14">
    <location>
        <position position="354"/>
    </location>
    <ligand>
        <name>Zn(2+)</name>
        <dbReference type="ChEBI" id="CHEBI:29105"/>
    </ligand>
</feature>
<dbReference type="Proteomes" id="UP000218172">
    <property type="component" value="Unassembled WGS sequence"/>
</dbReference>
<evidence type="ECO:0000259" key="16">
    <source>
        <dbReference type="Pfam" id="PF00905"/>
    </source>
</evidence>
<dbReference type="Pfam" id="PF03717">
    <property type="entry name" value="PBP_dimer"/>
    <property type="match status" value="1"/>
</dbReference>
<evidence type="ECO:0000256" key="3">
    <source>
        <dbReference type="ARBA" id="ARBA00022475"/>
    </source>
</evidence>
<feature type="binding site" evidence="14">
    <location>
        <position position="393"/>
    </location>
    <ligand>
        <name>Zn(2+)</name>
        <dbReference type="ChEBI" id="CHEBI:29105"/>
    </ligand>
</feature>
<dbReference type="GO" id="GO:0009252">
    <property type="term" value="P:peptidoglycan biosynthetic process"/>
    <property type="evidence" value="ECO:0007669"/>
    <property type="project" value="UniProtKB-UniRule"/>
</dbReference>
<dbReference type="GO" id="GO:0071972">
    <property type="term" value="F:peptidoglycan L,D-transpeptidase activity"/>
    <property type="evidence" value="ECO:0007669"/>
    <property type="project" value="TreeGrafter"/>
</dbReference>
<sequence>MAEKWQLKDHESERAMFNRRLRVAVVFIVLLFAALISKLVNLQISQYEYFSARSDGNRVHSQYVPPQRGLIFDRNGELLADNRAIFNLTVVKEQVEDLDGTLDYLASLIRLNAEDLEQFQRRLQRRRVPYSSVAVRYNLSEVEMARIAVNEHRLSGVSIEEEFVRHYPLASFAAHSVGYVSEINRDELERLSEDQRENYGGTNHIGKTGVERTYEDLLHGIVGYETVEKNNRGQVMRQLDLTEAVAGKNITLHLESRLQIAAEKALGDFRGAIVAIEPSTGGILAMVSKPGFDPNLFVTGISNKDYGVLVTDVINTPLFDRTTNPYPPGSTIKPFVGLAGLQYGFIDYDFTIEDPGYFRIPGVRRRYNDWTFRTVASGGHSTTDLRKAIYQSCDTFFYDLGYRMGIDNMHSFLSLFGFGDNFSLDIPYARTGVLPSREWKENAHGEPWYQGDTVVASIGNGYMWVTPLQLATAVSIMANKGKVVQPRMLKAVEGEEFLPQIVDPIADVIVNDPDYWRYIEEAMTMVVHRPYNGFRDSGGAYDYIAMVDKDMSYKMAGKTGTAQLVGISQDITKSTDIELADLHKDHGLFVSFAPAENPYMEPQIAIAVFVENGESGGRIASPIAKQIIDAYLLDILEIDFAELEARGKADDLQRQLSAPQTTGPNSLSSELLQEETTAQSTTADLNSLQLDALEPNTDPRLNESQSNLAADSSAQVPADHE</sequence>
<reference evidence="19" key="1">
    <citation type="submission" date="2017-08" db="EMBL/GenBank/DDBJ databases">
        <title>A dynamic microbial community with high functional redundancy inhabits the cold, oxic subseafloor aquifer.</title>
        <authorList>
            <person name="Tully B.J."/>
            <person name="Wheat C.G."/>
            <person name="Glazer B.T."/>
            <person name="Huber J.A."/>
        </authorList>
    </citation>
    <scope>NUCLEOTIDE SEQUENCE [LARGE SCALE GENOMIC DNA]</scope>
</reference>
<dbReference type="InterPro" id="IPR012338">
    <property type="entry name" value="Beta-lactam/transpept-like"/>
</dbReference>
<evidence type="ECO:0000256" key="7">
    <source>
        <dbReference type="ARBA" id="ARBA00022692"/>
    </source>
</evidence>
<keyword evidence="9 14" id="KW-0133">Cell shape</keyword>
<evidence type="ECO:0000256" key="1">
    <source>
        <dbReference type="ARBA" id="ARBA00004167"/>
    </source>
</evidence>
<accession>A0A2A4MIE6</accession>
<dbReference type="NCBIfam" id="TIGR03423">
    <property type="entry name" value="pbp2_mrdA"/>
    <property type="match status" value="1"/>
</dbReference>
<comment type="similarity">
    <text evidence="14">Belongs to the transpeptidase family. MrdA subfamily.</text>
</comment>
<feature type="region of interest" description="Disordered" evidence="15">
    <location>
        <begin position="654"/>
        <end position="721"/>
    </location>
</feature>
<keyword evidence="3 14" id="KW-1003">Cell membrane</keyword>
<dbReference type="EC" id="3.4.16.4" evidence="14"/>
<evidence type="ECO:0000256" key="2">
    <source>
        <dbReference type="ARBA" id="ARBA00004236"/>
    </source>
</evidence>
<dbReference type="GO" id="GO:0008360">
    <property type="term" value="P:regulation of cell shape"/>
    <property type="evidence" value="ECO:0007669"/>
    <property type="project" value="UniProtKB-KW"/>
</dbReference>
<dbReference type="PANTHER" id="PTHR30627">
    <property type="entry name" value="PEPTIDOGLYCAN D,D-TRANSPEPTIDASE"/>
    <property type="match status" value="1"/>
</dbReference>
<dbReference type="InterPro" id="IPR036138">
    <property type="entry name" value="PBP_dimer_sf"/>
</dbReference>
<dbReference type="InterPro" id="IPR005311">
    <property type="entry name" value="PBP_dimer"/>
</dbReference>
<dbReference type="EMBL" id="NVQR01000112">
    <property type="protein sequence ID" value="PCH59638.1"/>
    <property type="molecule type" value="Genomic_DNA"/>
</dbReference>
<keyword evidence="8 14" id="KW-0378">Hydrolase</keyword>
<dbReference type="GO" id="GO:0071555">
    <property type="term" value="P:cell wall organization"/>
    <property type="evidence" value="ECO:0007669"/>
    <property type="project" value="UniProtKB-KW"/>
</dbReference>
<keyword evidence="4 14" id="KW-0997">Cell inner membrane</keyword>
<dbReference type="HAMAP" id="MF_02081">
    <property type="entry name" value="MrdA_transpept"/>
    <property type="match status" value="1"/>
</dbReference>
<comment type="function">
    <text evidence="14">Catalyzes cross-linking of the peptidoglycan cell wall.</text>
</comment>
<dbReference type="Gene3D" id="3.30.1390.30">
    <property type="entry name" value="Penicillin-binding protein 2a, domain 3"/>
    <property type="match status" value="1"/>
</dbReference>
<evidence type="ECO:0000256" key="6">
    <source>
        <dbReference type="ARBA" id="ARBA00022670"/>
    </source>
</evidence>
<dbReference type="PANTHER" id="PTHR30627:SF2">
    <property type="entry name" value="PEPTIDOGLYCAN D,D-TRANSPEPTIDASE MRDA"/>
    <property type="match status" value="1"/>
</dbReference>
<keyword evidence="12 14" id="KW-0472">Membrane</keyword>
<dbReference type="InterPro" id="IPR017790">
    <property type="entry name" value="Penicillin-binding_protein_2"/>
</dbReference>
<feature type="compositionally biased region" description="Polar residues" evidence="15">
    <location>
        <begin position="654"/>
        <end position="689"/>
    </location>
</feature>
<dbReference type="SUPFAM" id="SSF56519">
    <property type="entry name" value="Penicillin binding protein dimerisation domain"/>
    <property type="match status" value="1"/>
</dbReference>
<feature type="compositionally biased region" description="Polar residues" evidence="15">
    <location>
        <begin position="702"/>
        <end position="715"/>
    </location>
</feature>
<evidence type="ECO:0000313" key="19">
    <source>
        <dbReference type="Proteomes" id="UP000218172"/>
    </source>
</evidence>
<dbReference type="Pfam" id="PF00905">
    <property type="entry name" value="Transpeptidase"/>
    <property type="match status" value="1"/>
</dbReference>